<keyword evidence="7" id="KW-1185">Reference proteome</keyword>
<dbReference type="EMBL" id="CP121472">
    <property type="protein sequence ID" value="WPL18105.1"/>
    <property type="molecule type" value="Genomic_DNA"/>
</dbReference>
<feature type="transmembrane region" description="Helical" evidence="5">
    <location>
        <begin position="56"/>
        <end position="77"/>
    </location>
</feature>
<feature type="transmembrane region" description="Helical" evidence="5">
    <location>
        <begin position="312"/>
        <end position="331"/>
    </location>
</feature>
<feature type="transmembrane region" description="Helical" evidence="5">
    <location>
        <begin position="241"/>
        <end position="263"/>
    </location>
</feature>
<evidence type="ECO:0000256" key="1">
    <source>
        <dbReference type="ARBA" id="ARBA00022475"/>
    </source>
</evidence>
<keyword evidence="1" id="KW-1003">Cell membrane</keyword>
<feature type="transmembrane region" description="Helical" evidence="5">
    <location>
        <begin position="12"/>
        <end position="36"/>
    </location>
</feature>
<protein>
    <submittedName>
        <fullName evidence="6">Uncharacterized protein</fullName>
    </submittedName>
</protein>
<evidence type="ECO:0000256" key="3">
    <source>
        <dbReference type="ARBA" id="ARBA00022989"/>
    </source>
</evidence>
<evidence type="ECO:0000256" key="5">
    <source>
        <dbReference type="SAM" id="Phobius"/>
    </source>
</evidence>
<feature type="transmembrane region" description="Helical" evidence="5">
    <location>
        <begin position="144"/>
        <end position="161"/>
    </location>
</feature>
<keyword evidence="4 5" id="KW-0472">Membrane</keyword>
<dbReference type="InterPro" id="IPR005372">
    <property type="entry name" value="UPF0182"/>
</dbReference>
<dbReference type="Pfam" id="PF03699">
    <property type="entry name" value="UPF0182"/>
    <property type="match status" value="1"/>
</dbReference>
<feature type="transmembrane region" description="Helical" evidence="5">
    <location>
        <begin position="200"/>
        <end position="221"/>
    </location>
</feature>
<reference evidence="6 7" key="1">
    <citation type="journal article" date="2023" name="Microorganisms">
        <title>Thiorhodovibrio frisius and Trv. litoralis spp. nov., Two Novel Members from a Clade of Fastidious Purple Sulfur Bacteria That Exhibit Unique Red-Shifted Light-Harvesting Capabilities.</title>
        <authorList>
            <person name="Methner A."/>
            <person name="Kuzyk S.B."/>
            <person name="Petersen J."/>
            <person name="Bauer S."/>
            <person name="Brinkmann H."/>
            <person name="Sichau K."/>
            <person name="Wanner G."/>
            <person name="Wolf J."/>
            <person name="Neumann-Schaal M."/>
            <person name="Henke P."/>
            <person name="Tank M."/>
            <person name="Sproer C."/>
            <person name="Bunk B."/>
            <person name="Overmann J."/>
        </authorList>
    </citation>
    <scope>NUCLEOTIDE SEQUENCE [LARGE SCALE GENOMIC DNA]</scope>
    <source>
        <strain evidence="6 7">DSM 6702</strain>
    </source>
</reference>
<gene>
    <name evidence="6" type="ORF">Thiowin_03156</name>
</gene>
<evidence type="ECO:0000313" key="6">
    <source>
        <dbReference type="EMBL" id="WPL18105.1"/>
    </source>
</evidence>
<dbReference type="PANTHER" id="PTHR39344:SF1">
    <property type="entry name" value="UPF0182 PROTEIN SLL1060"/>
    <property type="match status" value="1"/>
</dbReference>
<accession>A0ABZ0SC19</accession>
<evidence type="ECO:0000256" key="4">
    <source>
        <dbReference type="ARBA" id="ARBA00023136"/>
    </source>
</evidence>
<dbReference type="PANTHER" id="PTHR39344">
    <property type="entry name" value="UPF0182 PROTEIN SLL1060"/>
    <property type="match status" value="1"/>
</dbReference>
<proteinExistence type="predicted"/>
<dbReference type="RefSeq" id="WP_328983888.1">
    <property type="nucleotide sequence ID" value="NZ_CP121472.1"/>
</dbReference>
<sequence>MKKKSLLRRISGYGLTIVFLLAIITPVVAFFYADVIVEVLWFQSLGLGFYFWQRLLYSYVVFGVATALFFGFFYYNFRIAVRYLRVRPLEPTRLLLRIKRRLKRAPPRNALVLNPTTTFGSASSPESRKRSLSWQWLMIGSRRLYIILSVVLAIFVAYPLYHEWEKTLLFLFAPSAGITDPVYGHDISYYLFALPLFRTILNETLFALIILLVILSAVYYLELRAVTKRHRQLPFGVRKHLSVIITLIFLVGIAELIFQRHLLLYTNDHIPLFFGPGYTEMNIILPLNMAGLVMLVLLGGSVIWYLNKKRGLPLVIVLAIFLFATIGLRYWDAIPDAVQDYVVEPDELARQEDYIRHNIEATLDAFDLEGVETRPYLISTSTIDSSEPNEISLRNIPVWDRDMLIDVYRELQELRTYYRFLNVSTDRYTIDGNYQQVFISARELDFDRLPQDSQNWVNRWFKYTHGYGAVMSPAAQIGGEPKEWFLKDIPPRSDYGLSIKEPAIYFGLQDLYDVIAPNALGEISYPGKTGAVLDDFRGGTGIPIHGLFHRAIFAIYYRDYKLFFTTAIQKDSKILIRRNVPSTIRVVTPFLELDEDPYLVVTPERLYWIVDAYTLSDKYPYAEPVNLRVKGDQSGGGQDNAMISPIQRQFNYIRNSVKIVVDAYSGDMSYYLADPEDPIARAYARMYPGLLKPMEEFPTALAPHIRYPRDLFITQMQVYAKYHQTDPAEFYGQEDRWMFPRLSRSGEEKTLLPYYVTLNLLDRTRFEHLLLAPMNPDGRENMRAIVVVSSDGDNYGRIVVYSFPTGALVHGLSQVDALIEQDSLIAQEFTLWGQGGTEVHRGKLILVLIDGIITYVQPVYLKAAHGVNIPQLVRVIVSQGGRVAMETSFEKALAALRAE</sequence>
<feature type="transmembrane region" description="Helical" evidence="5">
    <location>
        <begin position="283"/>
        <end position="305"/>
    </location>
</feature>
<dbReference type="Proteomes" id="UP001432180">
    <property type="component" value="Chromosome"/>
</dbReference>
<name>A0ABZ0SC19_9GAMM</name>
<evidence type="ECO:0000313" key="7">
    <source>
        <dbReference type="Proteomes" id="UP001432180"/>
    </source>
</evidence>
<keyword evidence="2 5" id="KW-0812">Transmembrane</keyword>
<keyword evidence="3 5" id="KW-1133">Transmembrane helix</keyword>
<evidence type="ECO:0000256" key="2">
    <source>
        <dbReference type="ARBA" id="ARBA00022692"/>
    </source>
</evidence>
<organism evidence="6 7">
    <name type="scientific">Thiorhodovibrio winogradskyi</name>
    <dbReference type="NCBI Taxonomy" id="77007"/>
    <lineage>
        <taxon>Bacteria</taxon>
        <taxon>Pseudomonadati</taxon>
        <taxon>Pseudomonadota</taxon>
        <taxon>Gammaproteobacteria</taxon>
        <taxon>Chromatiales</taxon>
        <taxon>Chromatiaceae</taxon>
        <taxon>Thiorhodovibrio</taxon>
    </lineage>
</organism>